<gene>
    <name evidence="1" type="ORF">SAMN02746065_101330</name>
</gene>
<evidence type="ECO:0000313" key="2">
    <source>
        <dbReference type="Proteomes" id="UP000192418"/>
    </source>
</evidence>
<name>A0A1W1YST9_9BACT</name>
<dbReference type="Proteomes" id="UP000192418">
    <property type="component" value="Unassembled WGS sequence"/>
</dbReference>
<sequence>MSIVKRPESDLFKFLFRDLLKKENVMQNHFQMNIKKSNGDLHVRAQGSFNGNSAWELLNLLHATYKGKGRIFVDTRHLQEVFPFGCDIFKNYLDKGIVPPEILYFKGENGFAMAPTGSKVLKIAEKSRHGCKGNCVNCKCNVRKKKKVGKRVVPLEKIAV</sequence>
<evidence type="ECO:0000313" key="1">
    <source>
        <dbReference type="EMBL" id="SMC39204.1"/>
    </source>
</evidence>
<keyword evidence="2" id="KW-1185">Reference proteome</keyword>
<dbReference type="AlphaFoldDB" id="A0A1W1YST9"/>
<reference evidence="1 2" key="1">
    <citation type="submission" date="2017-04" db="EMBL/GenBank/DDBJ databases">
        <authorList>
            <person name="Afonso C.L."/>
            <person name="Miller P.J."/>
            <person name="Scott M.A."/>
            <person name="Spackman E."/>
            <person name="Goraichik I."/>
            <person name="Dimitrov K.M."/>
            <person name="Suarez D.L."/>
            <person name="Swayne D.E."/>
        </authorList>
    </citation>
    <scope>NUCLEOTIDE SEQUENCE [LARGE SCALE GENOMIC DNA]</scope>
    <source>
        <strain evidence="1 2">DSM 3385</strain>
    </source>
</reference>
<dbReference type="OrthoDB" id="5459827at2"/>
<protein>
    <submittedName>
        <fullName evidence="1">Uncharacterized protein</fullName>
    </submittedName>
</protein>
<dbReference type="RefSeq" id="WP_084066627.1">
    <property type="nucleotide sequence ID" value="NZ_FWXY01000001.1"/>
</dbReference>
<dbReference type="EMBL" id="FWXY01000001">
    <property type="protein sequence ID" value="SMC39204.1"/>
    <property type="molecule type" value="Genomic_DNA"/>
</dbReference>
<organism evidence="1 2">
    <name type="scientific">Desulfocicer vacuolatum DSM 3385</name>
    <dbReference type="NCBI Taxonomy" id="1121400"/>
    <lineage>
        <taxon>Bacteria</taxon>
        <taxon>Pseudomonadati</taxon>
        <taxon>Thermodesulfobacteriota</taxon>
        <taxon>Desulfobacteria</taxon>
        <taxon>Desulfobacterales</taxon>
        <taxon>Desulfobacteraceae</taxon>
        <taxon>Desulfocicer</taxon>
    </lineage>
</organism>
<dbReference type="STRING" id="1121400.SAMN02746065_101330"/>
<accession>A0A1W1YST9</accession>
<proteinExistence type="predicted"/>